<gene>
    <name evidence="1" type="ORF">RF007C_11750</name>
</gene>
<dbReference type="AlphaFoldDB" id="W7V0J1"/>
<proteinExistence type="predicted"/>
<dbReference type="EMBL" id="ATAX01000016">
    <property type="protein sequence ID" value="EWM54277.1"/>
    <property type="molecule type" value="Genomic_DNA"/>
</dbReference>
<accession>W7V0J1</accession>
<keyword evidence="2" id="KW-1185">Reference proteome</keyword>
<evidence type="ECO:0000313" key="1">
    <source>
        <dbReference type="EMBL" id="EWM54277.1"/>
    </source>
</evidence>
<evidence type="ECO:0000313" key="2">
    <source>
        <dbReference type="Proteomes" id="UP000019365"/>
    </source>
</evidence>
<reference evidence="1 2" key="1">
    <citation type="journal article" date="2014" name="PLoS ONE">
        <title>Rumen cellulosomics: divergent fiber-degrading strategies revealed by comparative genome-wide analysis of six ruminococcal strains.</title>
        <authorList>
            <person name="Dassa B."/>
            <person name="Borovok I."/>
            <person name="Ruimy-Israeli V."/>
            <person name="Lamed R."/>
            <person name="Flint H.J."/>
            <person name="Duncan S.H."/>
            <person name="Henrissat B."/>
            <person name="Coutinho P."/>
            <person name="Morrison M."/>
            <person name="Mosoni P."/>
            <person name="Yeoman C.J."/>
            <person name="White B.A."/>
            <person name="Bayer E.A."/>
        </authorList>
    </citation>
    <scope>NUCLEOTIDE SEQUENCE [LARGE SCALE GENOMIC DNA]</scope>
    <source>
        <strain evidence="1 2">007c</strain>
    </source>
</reference>
<dbReference type="OrthoDB" id="1815717at2"/>
<name>W7V0J1_RUMFL</name>
<sequence length="484" mass="55176">MKDKNIKGDPEFEKKLREKMKELSSNVDCFDKISSRAFPETDSDFSDSEFTVSDLENVTGKRRIVPILKWTAAATAVVICVGILPKTVFVQEFLSNIRRNDDAQFRNIVAEIKNETGKNTYEVYDMPLKQYIIADVLVTPFFSCPFNDIDNDTNVRIFVRKINDTLTNQVYAVEYAGDYSSENFIAAAESAAKFTEDDIKQLKYDHIFGNNDEAINAVKGNFTPDKYGFLTDKDGKNVCVASFDFDCFYKDDTCIAELNTQVLYSKDVENTEKYLYDILTTSLNNGGDTYDVIHYELPVSGKMWKRSLRFDGSNDMPAESGSEFVKTNFFGKEEADDLFGVRYYEPYVLANSTVYMTNDIHRIKIGNEAYMGDIFTPAFPDAKRRMRVYIPFTNFMMFSSQADPKFDAVIETNDGEHTITVHNSRLEGDMSVEAVFSDEEIDNIINEQAAQQQKAYMEQKSIQTTVEGSFSITTETEVVITYEK</sequence>
<dbReference type="RefSeq" id="WP_037297661.1">
    <property type="nucleotide sequence ID" value="NZ_ATAX01000016.1"/>
</dbReference>
<organism evidence="1 2">
    <name type="scientific">Ruminococcus flavefaciens 007c</name>
    <dbReference type="NCBI Taxonomy" id="1341157"/>
    <lineage>
        <taxon>Bacteria</taxon>
        <taxon>Bacillati</taxon>
        <taxon>Bacillota</taxon>
        <taxon>Clostridia</taxon>
        <taxon>Eubacteriales</taxon>
        <taxon>Oscillospiraceae</taxon>
        <taxon>Ruminococcus</taxon>
    </lineage>
</organism>
<dbReference type="PATRIC" id="fig|1341157.4.peg.940"/>
<protein>
    <submittedName>
        <fullName evidence="1">Uncharacterized protein</fullName>
    </submittedName>
</protein>
<comment type="caution">
    <text evidence="1">The sequence shown here is derived from an EMBL/GenBank/DDBJ whole genome shotgun (WGS) entry which is preliminary data.</text>
</comment>
<dbReference type="Proteomes" id="UP000019365">
    <property type="component" value="Unassembled WGS sequence"/>
</dbReference>